<feature type="domain" description="AbiEi antitoxin C-terminal" evidence="1">
    <location>
        <begin position="63"/>
        <end position="147"/>
    </location>
</feature>
<name>A0AA37USJ0_9MICO</name>
<dbReference type="Proteomes" id="UP001157160">
    <property type="component" value="Unassembled WGS sequence"/>
</dbReference>
<dbReference type="EMBL" id="BSUL01000001">
    <property type="protein sequence ID" value="GMA27622.1"/>
    <property type="molecule type" value="Genomic_DNA"/>
</dbReference>
<evidence type="ECO:0000259" key="1">
    <source>
        <dbReference type="Pfam" id="PF09407"/>
    </source>
</evidence>
<evidence type="ECO:0000313" key="3">
    <source>
        <dbReference type="Proteomes" id="UP001157160"/>
    </source>
</evidence>
<organism evidence="2 3">
    <name type="scientific">Arenivirga flava</name>
    <dbReference type="NCBI Taxonomy" id="1930060"/>
    <lineage>
        <taxon>Bacteria</taxon>
        <taxon>Bacillati</taxon>
        <taxon>Actinomycetota</taxon>
        <taxon>Actinomycetes</taxon>
        <taxon>Micrococcales</taxon>
        <taxon>Microbacteriaceae</taxon>
        <taxon>Arenivirga</taxon>
    </lineage>
</organism>
<evidence type="ECO:0000313" key="2">
    <source>
        <dbReference type="EMBL" id="GMA27622.1"/>
    </source>
</evidence>
<gene>
    <name evidence="2" type="ORF">GCM10025874_08750</name>
</gene>
<sequence length="203" mass="21531">MRGPLPELGTAHAEGMTPLLGSVLDASELPLAELQAARLDGQLIPCAGRYLTIDAPDAAEVRAAVVHGGRSDRVIVELRSAAWVHGVVLRPPAAPQLCVSVSARTHRGPSAGLREVRFEQGDLTKLGGVLVTSPLRTALDLVRTADDGEHDEDRDAVRELLRLAGTTPGRALELLDARRKLPGKAHALRRLAALDVVGTLSPR</sequence>
<keyword evidence="3" id="KW-1185">Reference proteome</keyword>
<comment type="caution">
    <text evidence="2">The sequence shown here is derived from an EMBL/GenBank/DDBJ whole genome shotgun (WGS) entry which is preliminary data.</text>
</comment>
<dbReference type="Pfam" id="PF09407">
    <property type="entry name" value="AbiEi_1"/>
    <property type="match status" value="1"/>
</dbReference>
<dbReference type="InterPro" id="IPR018547">
    <property type="entry name" value="AbiEi_C"/>
</dbReference>
<accession>A0AA37USJ0</accession>
<protein>
    <recommendedName>
        <fullName evidence="1">AbiEi antitoxin C-terminal domain-containing protein</fullName>
    </recommendedName>
</protein>
<dbReference type="AlphaFoldDB" id="A0AA37USJ0"/>
<proteinExistence type="predicted"/>
<reference evidence="2 3" key="1">
    <citation type="journal article" date="2014" name="Int. J. Syst. Evol. Microbiol.">
        <title>Complete genome sequence of Corynebacterium casei LMG S-19264T (=DSM 44701T), isolated from a smear-ripened cheese.</title>
        <authorList>
            <consortium name="US DOE Joint Genome Institute (JGI-PGF)"/>
            <person name="Walter F."/>
            <person name="Albersmeier A."/>
            <person name="Kalinowski J."/>
            <person name="Ruckert C."/>
        </authorList>
    </citation>
    <scope>NUCLEOTIDE SEQUENCE [LARGE SCALE GENOMIC DNA]</scope>
    <source>
        <strain evidence="2 3">NBRC 112289</strain>
    </source>
</reference>